<organism evidence="2 3">
    <name type="scientific">Mycena pura</name>
    <dbReference type="NCBI Taxonomy" id="153505"/>
    <lineage>
        <taxon>Eukaryota</taxon>
        <taxon>Fungi</taxon>
        <taxon>Dikarya</taxon>
        <taxon>Basidiomycota</taxon>
        <taxon>Agaricomycotina</taxon>
        <taxon>Agaricomycetes</taxon>
        <taxon>Agaricomycetidae</taxon>
        <taxon>Agaricales</taxon>
        <taxon>Marasmiineae</taxon>
        <taxon>Mycenaceae</taxon>
        <taxon>Mycena</taxon>
    </lineage>
</organism>
<gene>
    <name evidence="2" type="ORF">GGX14DRAFT_407795</name>
</gene>
<reference evidence="2" key="1">
    <citation type="submission" date="2023-03" db="EMBL/GenBank/DDBJ databases">
        <title>Massive genome expansion in bonnet fungi (Mycena s.s.) driven by repeated elements and novel gene families across ecological guilds.</title>
        <authorList>
            <consortium name="Lawrence Berkeley National Laboratory"/>
            <person name="Harder C.B."/>
            <person name="Miyauchi S."/>
            <person name="Viragh M."/>
            <person name="Kuo A."/>
            <person name="Thoen E."/>
            <person name="Andreopoulos B."/>
            <person name="Lu D."/>
            <person name="Skrede I."/>
            <person name="Drula E."/>
            <person name="Henrissat B."/>
            <person name="Morin E."/>
            <person name="Kohler A."/>
            <person name="Barry K."/>
            <person name="LaButti K."/>
            <person name="Morin E."/>
            <person name="Salamov A."/>
            <person name="Lipzen A."/>
            <person name="Mereny Z."/>
            <person name="Hegedus B."/>
            <person name="Baldrian P."/>
            <person name="Stursova M."/>
            <person name="Weitz H."/>
            <person name="Taylor A."/>
            <person name="Grigoriev I.V."/>
            <person name="Nagy L.G."/>
            <person name="Martin F."/>
            <person name="Kauserud H."/>
        </authorList>
    </citation>
    <scope>NUCLEOTIDE SEQUENCE</scope>
    <source>
        <strain evidence="2">9144</strain>
    </source>
</reference>
<comment type="caution">
    <text evidence="2">The sequence shown here is derived from an EMBL/GenBank/DDBJ whole genome shotgun (WGS) entry which is preliminary data.</text>
</comment>
<feature type="region of interest" description="Disordered" evidence="1">
    <location>
        <begin position="139"/>
        <end position="169"/>
    </location>
</feature>
<dbReference type="AlphaFoldDB" id="A0AAD6UMV9"/>
<protein>
    <submittedName>
        <fullName evidence="2">Uncharacterized protein</fullName>
    </submittedName>
</protein>
<keyword evidence="3" id="KW-1185">Reference proteome</keyword>
<feature type="region of interest" description="Disordered" evidence="1">
    <location>
        <begin position="202"/>
        <end position="245"/>
    </location>
</feature>
<evidence type="ECO:0000313" key="3">
    <source>
        <dbReference type="Proteomes" id="UP001219525"/>
    </source>
</evidence>
<dbReference type="EMBL" id="JARJCW010000144">
    <property type="protein sequence ID" value="KAJ7190720.1"/>
    <property type="molecule type" value="Genomic_DNA"/>
</dbReference>
<evidence type="ECO:0000256" key="1">
    <source>
        <dbReference type="SAM" id="MobiDB-lite"/>
    </source>
</evidence>
<feature type="region of interest" description="Disordered" evidence="1">
    <location>
        <begin position="1"/>
        <end position="30"/>
    </location>
</feature>
<sequence>MGRSAKETPPALPRPPTGASAPEAARGGSTVAATARTSVLYARGVLHAGASRSAETVMHMRQARGQSRTACWRRTLCNGRDAHVCAKPDDKWIRYNQLILAGPELPPLEAMLETQTGCRASATPGSERWLSALERKSAKNFPTRDSNRRSLKKRNQGTKTAQPTEGQNALPSAAMSFDVLPVAAERIDGLLCVCGGVAARPARQRTGKSGARSRGAVAVNPYAKATEGPKLRPAATRAVESEPEERLEDEALSVRRQADGQAAVLIGPAGSQARLAWAPMKMLLRVTVIRGPYPYRTIPGDAVIWLRLYGFTPVHTSAALSRTVTT</sequence>
<feature type="compositionally biased region" description="Polar residues" evidence="1">
    <location>
        <begin position="157"/>
        <end position="169"/>
    </location>
</feature>
<proteinExistence type="predicted"/>
<evidence type="ECO:0000313" key="2">
    <source>
        <dbReference type="EMBL" id="KAJ7190720.1"/>
    </source>
</evidence>
<accession>A0AAD6UMV9</accession>
<dbReference type="Proteomes" id="UP001219525">
    <property type="component" value="Unassembled WGS sequence"/>
</dbReference>
<name>A0AAD6UMV9_9AGAR</name>